<dbReference type="KEGG" id="cpro:CPRO_14460"/>
<dbReference type="Pfam" id="PF07670">
    <property type="entry name" value="Gate"/>
    <property type="match status" value="1"/>
</dbReference>
<evidence type="ECO:0000313" key="5">
    <source>
        <dbReference type="EMBL" id="SHE62003.1"/>
    </source>
</evidence>
<feature type="transmembrane region" description="Helical" evidence="1">
    <location>
        <begin position="56"/>
        <end position="80"/>
    </location>
</feature>
<keyword evidence="1" id="KW-1133">Transmembrane helix</keyword>
<dbReference type="InterPro" id="IPR050860">
    <property type="entry name" value="FeoB_GTPase"/>
</dbReference>
<evidence type="ECO:0000313" key="4">
    <source>
        <dbReference type="EMBL" id="AMJ41039.1"/>
    </source>
</evidence>
<organism evidence="5 7">
    <name type="scientific">Anaerotignum propionicum DSM 1682</name>
    <dbReference type="NCBI Taxonomy" id="991789"/>
    <lineage>
        <taxon>Bacteria</taxon>
        <taxon>Bacillati</taxon>
        <taxon>Bacillota</taxon>
        <taxon>Clostridia</taxon>
        <taxon>Lachnospirales</taxon>
        <taxon>Anaerotignaceae</taxon>
        <taxon>Anaerotignum</taxon>
    </lineage>
</organism>
<evidence type="ECO:0000259" key="2">
    <source>
        <dbReference type="Pfam" id="PF07664"/>
    </source>
</evidence>
<feature type="transmembrane region" description="Helical" evidence="1">
    <location>
        <begin position="31"/>
        <end position="50"/>
    </location>
</feature>
<dbReference type="InterPro" id="IPR011640">
    <property type="entry name" value="Fe2_transport_prot_B_C"/>
</dbReference>
<dbReference type="EMBL" id="CP014223">
    <property type="protein sequence ID" value="AMJ41039.1"/>
    <property type="molecule type" value="Genomic_DNA"/>
</dbReference>
<dbReference type="AlphaFoldDB" id="A0A0X1U7X5"/>
<dbReference type="Proteomes" id="UP000068026">
    <property type="component" value="Chromosome"/>
</dbReference>
<proteinExistence type="predicted"/>
<keyword evidence="1" id="KW-0472">Membrane</keyword>
<dbReference type="OrthoDB" id="9809127at2"/>
<dbReference type="PANTHER" id="PTHR43185">
    <property type="entry name" value="FERROUS IRON TRANSPORT PROTEIN B"/>
    <property type="match status" value="1"/>
</dbReference>
<feature type="transmembrane region" description="Helical" evidence="1">
    <location>
        <begin position="212"/>
        <end position="232"/>
    </location>
</feature>
<sequence>MEKTCIFLFTANSNLSAYKFLFISLLHHQNFLLGGGAFPTLIAMITMFFVGTAGGIFPSIVSSVLLTAFILLGIIMTFVVTKLLSNTILKGVPSSFTLEMPPYRRPQIGKVIVRSIFDRTLFVLGRAIVVAAPAGLVIWLMANISINNISVLNHCASFLNPFAQLMGLDGVILLAFILGFPANEIVIPIIIMAYMSQGSLLELDSLTQLKELFVSHGWTWITAVSTMLFSLMHWPCSTTLLTIKKETNSWKWTALAVIIPTAIGVTVCILFANIAKLFV</sequence>
<evidence type="ECO:0000313" key="6">
    <source>
        <dbReference type="Proteomes" id="UP000068026"/>
    </source>
</evidence>
<gene>
    <name evidence="4" type="ORF">CPRO_14460</name>
    <name evidence="5" type="ORF">SAMN02745151_01258</name>
</gene>
<accession>A0A0X1U7X5</accession>
<protein>
    <submittedName>
        <fullName evidence="5">Ferrous iron transport protein B</fullName>
    </submittedName>
    <submittedName>
        <fullName evidence="4">Nucleoside recognition</fullName>
    </submittedName>
</protein>
<reference evidence="5" key="3">
    <citation type="submission" date="2016-11" db="EMBL/GenBank/DDBJ databases">
        <authorList>
            <person name="Varghese N."/>
            <person name="Submissions S."/>
        </authorList>
    </citation>
    <scope>NUCLEOTIDE SEQUENCE</scope>
    <source>
        <strain evidence="5">DSM 1682</strain>
    </source>
</reference>
<feature type="domain" description="Ferrous iron transport protein B C-terminal" evidence="2">
    <location>
        <begin position="68"/>
        <end position="115"/>
    </location>
</feature>
<feature type="transmembrane region" description="Helical" evidence="1">
    <location>
        <begin position="252"/>
        <end position="275"/>
    </location>
</feature>
<dbReference type="GO" id="GO:0015093">
    <property type="term" value="F:ferrous iron transmembrane transporter activity"/>
    <property type="evidence" value="ECO:0007669"/>
    <property type="project" value="InterPro"/>
</dbReference>
<reference evidence="6" key="2">
    <citation type="submission" date="2016-01" db="EMBL/GenBank/DDBJ databases">
        <authorList>
            <person name="Poehlein A."/>
            <person name="Schlien K."/>
            <person name="Gottschalk G."/>
            <person name="Buckel W."/>
            <person name="Daniel R."/>
        </authorList>
    </citation>
    <scope>NUCLEOTIDE SEQUENCE [LARGE SCALE GENOMIC DNA]</scope>
    <source>
        <strain evidence="6">X2</strain>
    </source>
</reference>
<name>A0A0X1U7X5_ANAPI</name>
<dbReference type="InterPro" id="IPR011642">
    <property type="entry name" value="Gate_dom"/>
</dbReference>
<reference evidence="4 6" key="1">
    <citation type="journal article" date="2016" name="Genome Announc.">
        <title>Complete Genome Sequence of the Amino Acid-Fermenting Clostridium propionicum X2 (DSM 1682).</title>
        <authorList>
            <person name="Poehlein A."/>
            <person name="Schlien K."/>
            <person name="Chowdhury N.P."/>
            <person name="Gottschalk G."/>
            <person name="Buckel W."/>
            <person name="Daniel R."/>
        </authorList>
    </citation>
    <scope>NUCLEOTIDE SEQUENCE [LARGE SCALE GENOMIC DNA]</scope>
    <source>
        <strain evidence="4 6">X2</strain>
    </source>
</reference>
<keyword evidence="6" id="KW-1185">Reference proteome</keyword>
<dbReference type="PANTHER" id="PTHR43185:SF2">
    <property type="entry name" value="FERROUS IRON TRANSPORT PROTEIN B"/>
    <property type="match status" value="1"/>
</dbReference>
<dbReference type="GO" id="GO:0005886">
    <property type="term" value="C:plasma membrane"/>
    <property type="evidence" value="ECO:0007669"/>
    <property type="project" value="TreeGrafter"/>
</dbReference>
<evidence type="ECO:0000256" key="1">
    <source>
        <dbReference type="SAM" id="Phobius"/>
    </source>
</evidence>
<feature type="transmembrane region" description="Helical" evidence="1">
    <location>
        <begin position="120"/>
        <end position="142"/>
    </location>
</feature>
<evidence type="ECO:0000259" key="3">
    <source>
        <dbReference type="Pfam" id="PF07670"/>
    </source>
</evidence>
<dbReference type="Pfam" id="PF07664">
    <property type="entry name" value="FeoB_C"/>
    <property type="match status" value="1"/>
</dbReference>
<feature type="transmembrane region" description="Helical" evidence="1">
    <location>
        <begin position="162"/>
        <end position="191"/>
    </location>
</feature>
<keyword evidence="1" id="KW-0812">Transmembrane</keyword>
<dbReference type="Proteomes" id="UP000184204">
    <property type="component" value="Unassembled WGS sequence"/>
</dbReference>
<dbReference type="EMBL" id="FQUA01000004">
    <property type="protein sequence ID" value="SHE62003.1"/>
    <property type="molecule type" value="Genomic_DNA"/>
</dbReference>
<reference evidence="7" key="4">
    <citation type="submission" date="2016-11" db="EMBL/GenBank/DDBJ databases">
        <authorList>
            <person name="Jaros S."/>
            <person name="Januszkiewicz K."/>
            <person name="Wedrychowicz H."/>
        </authorList>
    </citation>
    <scope>NUCLEOTIDE SEQUENCE [LARGE SCALE GENOMIC DNA]</scope>
    <source>
        <strain evidence="7">DSM 1682</strain>
    </source>
</reference>
<feature type="domain" description="Nucleoside transporter/FeoB GTPase Gate" evidence="3">
    <location>
        <begin position="126"/>
        <end position="250"/>
    </location>
</feature>
<evidence type="ECO:0000313" key="7">
    <source>
        <dbReference type="Proteomes" id="UP000184204"/>
    </source>
</evidence>